<dbReference type="CDD" id="cd17503">
    <property type="entry name" value="MFS_LmrB_MDR_like"/>
    <property type="match status" value="1"/>
</dbReference>
<feature type="transmembrane region" description="Helical" evidence="8">
    <location>
        <begin position="111"/>
        <end position="133"/>
    </location>
</feature>
<protein>
    <submittedName>
        <fullName evidence="10">MFS transporter</fullName>
    </submittedName>
</protein>
<evidence type="ECO:0000256" key="7">
    <source>
        <dbReference type="ARBA" id="ARBA00023136"/>
    </source>
</evidence>
<evidence type="ECO:0000313" key="11">
    <source>
        <dbReference type="Proteomes" id="UP000287352"/>
    </source>
</evidence>
<evidence type="ECO:0000313" key="10">
    <source>
        <dbReference type="EMBL" id="GCE11179.1"/>
    </source>
</evidence>
<feature type="transmembrane region" description="Helical" evidence="8">
    <location>
        <begin position="18"/>
        <end position="38"/>
    </location>
</feature>
<dbReference type="GO" id="GO:0005886">
    <property type="term" value="C:plasma membrane"/>
    <property type="evidence" value="ECO:0007669"/>
    <property type="project" value="UniProtKB-SubCell"/>
</dbReference>
<dbReference type="PRINTS" id="PR01036">
    <property type="entry name" value="TCRTETB"/>
</dbReference>
<feature type="transmembrane region" description="Helical" evidence="8">
    <location>
        <begin position="338"/>
        <end position="358"/>
    </location>
</feature>
<dbReference type="InterPro" id="IPR036259">
    <property type="entry name" value="MFS_trans_sf"/>
</dbReference>
<dbReference type="InterPro" id="IPR020846">
    <property type="entry name" value="MFS_dom"/>
</dbReference>
<feature type="domain" description="Major facilitator superfamily (MFS) profile" evidence="9">
    <location>
        <begin position="20"/>
        <end position="516"/>
    </location>
</feature>
<gene>
    <name evidence="10" type="ORF">KTT_10380</name>
</gene>
<evidence type="ECO:0000259" key="9">
    <source>
        <dbReference type="PROSITE" id="PS50850"/>
    </source>
</evidence>
<evidence type="ECO:0000256" key="1">
    <source>
        <dbReference type="ARBA" id="ARBA00004651"/>
    </source>
</evidence>
<dbReference type="EMBL" id="BIFR01000001">
    <property type="protein sequence ID" value="GCE11179.1"/>
    <property type="molecule type" value="Genomic_DNA"/>
</dbReference>
<dbReference type="Pfam" id="PF07690">
    <property type="entry name" value="MFS_1"/>
    <property type="match status" value="1"/>
</dbReference>
<feature type="transmembrane region" description="Helical" evidence="8">
    <location>
        <begin position="145"/>
        <end position="168"/>
    </location>
</feature>
<evidence type="ECO:0000256" key="8">
    <source>
        <dbReference type="SAM" id="Phobius"/>
    </source>
</evidence>
<feature type="transmembrane region" description="Helical" evidence="8">
    <location>
        <begin position="237"/>
        <end position="254"/>
    </location>
</feature>
<dbReference type="Gene3D" id="1.20.1250.20">
    <property type="entry name" value="MFS general substrate transporter like domains"/>
    <property type="match status" value="1"/>
</dbReference>
<feature type="transmembrane region" description="Helical" evidence="8">
    <location>
        <begin position="174"/>
        <end position="193"/>
    </location>
</feature>
<dbReference type="RefSeq" id="WP_126578867.1">
    <property type="nucleotide sequence ID" value="NZ_BIFR01000001.1"/>
</dbReference>
<evidence type="ECO:0000256" key="5">
    <source>
        <dbReference type="ARBA" id="ARBA00022692"/>
    </source>
</evidence>
<feature type="transmembrane region" description="Helical" evidence="8">
    <location>
        <begin position="310"/>
        <end position="331"/>
    </location>
</feature>
<dbReference type="Proteomes" id="UP000287352">
    <property type="component" value="Unassembled WGS sequence"/>
</dbReference>
<comment type="subcellular location">
    <subcellularLocation>
        <location evidence="1">Cell membrane</location>
        <topology evidence="1">Multi-pass membrane protein</topology>
    </subcellularLocation>
</comment>
<evidence type="ECO:0000256" key="4">
    <source>
        <dbReference type="ARBA" id="ARBA00022475"/>
    </source>
</evidence>
<proteinExistence type="inferred from homology"/>
<feature type="transmembrane region" description="Helical" evidence="8">
    <location>
        <begin position="275"/>
        <end position="298"/>
    </location>
</feature>
<evidence type="ECO:0000256" key="3">
    <source>
        <dbReference type="ARBA" id="ARBA00022448"/>
    </source>
</evidence>
<feature type="transmembrane region" description="Helical" evidence="8">
    <location>
        <begin position="205"/>
        <end position="225"/>
    </location>
</feature>
<dbReference type="Gene3D" id="1.20.1720.10">
    <property type="entry name" value="Multidrug resistance protein D"/>
    <property type="match status" value="1"/>
</dbReference>
<dbReference type="PANTHER" id="PTHR42718:SF9">
    <property type="entry name" value="MAJOR FACILITATOR SUPERFAMILY MULTIDRUG TRANSPORTER MFSC"/>
    <property type="match status" value="1"/>
</dbReference>
<keyword evidence="4" id="KW-1003">Cell membrane</keyword>
<organism evidence="10 11">
    <name type="scientific">Tengunoibacter tsumagoiensis</name>
    <dbReference type="NCBI Taxonomy" id="2014871"/>
    <lineage>
        <taxon>Bacteria</taxon>
        <taxon>Bacillati</taxon>
        <taxon>Chloroflexota</taxon>
        <taxon>Ktedonobacteria</taxon>
        <taxon>Ktedonobacterales</taxon>
        <taxon>Dictyobacteraceae</taxon>
        <taxon>Tengunoibacter</taxon>
    </lineage>
</organism>
<accession>A0A401ZW99</accession>
<keyword evidence="11" id="KW-1185">Reference proteome</keyword>
<keyword evidence="7 8" id="KW-0472">Membrane</keyword>
<keyword evidence="3" id="KW-0813">Transport</keyword>
<dbReference type="OrthoDB" id="9807274at2"/>
<evidence type="ECO:0000256" key="2">
    <source>
        <dbReference type="ARBA" id="ARBA00008537"/>
    </source>
</evidence>
<feature type="transmembrane region" description="Helical" evidence="8">
    <location>
        <begin position="86"/>
        <end position="105"/>
    </location>
</feature>
<reference evidence="11" key="1">
    <citation type="submission" date="2018-12" db="EMBL/GenBank/DDBJ databases">
        <title>Tengunoibacter tsumagoiensis gen. nov., sp. nov., Dictyobacter kobayashii sp. nov., D. alpinus sp. nov., and D. joshuensis sp. nov. and description of Dictyobacteraceae fam. nov. within the order Ktedonobacterales isolated from Tengu-no-mugimeshi.</title>
        <authorList>
            <person name="Wang C.M."/>
            <person name="Zheng Y."/>
            <person name="Sakai Y."/>
            <person name="Toyoda A."/>
            <person name="Minakuchi Y."/>
            <person name="Abe K."/>
            <person name="Yokota A."/>
            <person name="Yabe S."/>
        </authorList>
    </citation>
    <scope>NUCLEOTIDE SEQUENCE [LARGE SCALE GENOMIC DNA]</scope>
    <source>
        <strain evidence="11">Uno3</strain>
    </source>
</reference>
<dbReference type="SUPFAM" id="SSF103473">
    <property type="entry name" value="MFS general substrate transporter"/>
    <property type="match status" value="1"/>
</dbReference>
<feature type="transmembrane region" description="Helical" evidence="8">
    <location>
        <begin position="493"/>
        <end position="513"/>
    </location>
</feature>
<dbReference type="NCBIfam" id="TIGR00711">
    <property type="entry name" value="efflux_EmrB"/>
    <property type="match status" value="1"/>
</dbReference>
<dbReference type="PROSITE" id="PS50850">
    <property type="entry name" value="MFS"/>
    <property type="match status" value="1"/>
</dbReference>
<feature type="transmembrane region" description="Helical" evidence="8">
    <location>
        <begin position="370"/>
        <end position="390"/>
    </location>
</feature>
<dbReference type="InterPro" id="IPR004638">
    <property type="entry name" value="EmrB-like"/>
</dbReference>
<feature type="transmembrane region" description="Helical" evidence="8">
    <location>
        <begin position="58"/>
        <end position="77"/>
    </location>
</feature>
<dbReference type="GO" id="GO:0022857">
    <property type="term" value="F:transmembrane transporter activity"/>
    <property type="evidence" value="ECO:0007669"/>
    <property type="project" value="InterPro"/>
</dbReference>
<comment type="similarity">
    <text evidence="2">Belongs to the major facilitator superfamily. EmrB family.</text>
</comment>
<evidence type="ECO:0000256" key="6">
    <source>
        <dbReference type="ARBA" id="ARBA00022989"/>
    </source>
</evidence>
<name>A0A401ZW99_9CHLR</name>
<sequence length="542" mass="58693">MQISAPAERSGGGFAYKWVVATVVIFGIFMSILDSTIVNVAIPRLQSAFGSDLNSVQWVLTAYTLAQGVATPLTAFLSNRLGIKRFYLLSLICFTAGSALCGLAWSLPSLIVFRIMQGASGAFLTPVAITLLYREFPPEERGTAMGFLGIPILLAPAFGPTLGGYIVTYASWQLIFYINLPIGIIGVLMGFFFLKQSLDEHRVSFDLPGFLLSAFGLGTLLYGLSDASTDGWSSVKVLGFLLIGFLLLIAFVWVELDLIRREKQPLLDLRVFSNFLFSISNAASVLVTFALYGGLFLVPVYLQSLRGLSAYQSGLTLLPQAFASMAAVLIGGRLVDKLGVRAVVVPGLVILGIALWLLSSLNLYIPYTNFQFILILRGFGIGLCMQPLMVSSLAEISPRRLSEASAVNTTLRFVMSSLAVAVIATLVQSQTKLHYAHLAERVTASSPMGHLVSIIQAGLMGKGYPVNSAYAIALKQVGGLLQRQSYMLAMQDAFWVSTILTVVAIVASLFVTSRKKKVDETQMTAEEREELQKAREEAMIGG</sequence>
<dbReference type="AlphaFoldDB" id="A0A401ZW99"/>
<keyword evidence="5 8" id="KW-0812">Transmembrane</keyword>
<comment type="caution">
    <text evidence="10">The sequence shown here is derived from an EMBL/GenBank/DDBJ whole genome shotgun (WGS) entry which is preliminary data.</text>
</comment>
<keyword evidence="6 8" id="KW-1133">Transmembrane helix</keyword>
<dbReference type="InterPro" id="IPR011701">
    <property type="entry name" value="MFS"/>
</dbReference>
<dbReference type="PANTHER" id="PTHR42718">
    <property type="entry name" value="MAJOR FACILITATOR SUPERFAMILY MULTIDRUG TRANSPORTER MFSC"/>
    <property type="match status" value="1"/>
</dbReference>
<feature type="transmembrane region" description="Helical" evidence="8">
    <location>
        <begin position="411"/>
        <end position="428"/>
    </location>
</feature>